<sequence>MQEMCDEYRKSGGNFAKFAISKEKEIGSWRYATEDELVKALEILSQIEERCHRYSSKLKTQNITLLLSVSILILCFVLLNLSMVANNLILLLLVTLITLIAITVYFPTFISKTRVSKSLFLLEGDRRICNSCIQSKQDYDRINAESTNL</sequence>
<dbReference type="EMBL" id="PVWO01000002">
    <property type="protein sequence ID" value="PSB59580.1"/>
    <property type="molecule type" value="Genomic_DNA"/>
</dbReference>
<evidence type="ECO:0000256" key="1">
    <source>
        <dbReference type="SAM" id="Phobius"/>
    </source>
</evidence>
<evidence type="ECO:0000313" key="2">
    <source>
        <dbReference type="EMBL" id="PSB59580.1"/>
    </source>
</evidence>
<comment type="caution">
    <text evidence="2">The sequence shown here is derived from an EMBL/GenBank/DDBJ whole genome shotgun (WGS) entry which is preliminary data.</text>
</comment>
<accession>A0A2T1GNY1</accession>
<organism evidence="2 3">
    <name type="scientific">Chamaesiphon polymorphus CCALA 037</name>
    <dbReference type="NCBI Taxonomy" id="2107692"/>
    <lineage>
        <taxon>Bacteria</taxon>
        <taxon>Bacillati</taxon>
        <taxon>Cyanobacteriota</taxon>
        <taxon>Cyanophyceae</taxon>
        <taxon>Gomontiellales</taxon>
        <taxon>Chamaesiphonaceae</taxon>
        <taxon>Chamaesiphon</taxon>
    </lineage>
</organism>
<keyword evidence="1" id="KW-0472">Membrane</keyword>
<dbReference type="AlphaFoldDB" id="A0A2T1GNY1"/>
<keyword evidence="1" id="KW-0812">Transmembrane</keyword>
<gene>
    <name evidence="2" type="ORF">C7B77_00310</name>
</gene>
<feature type="transmembrane region" description="Helical" evidence="1">
    <location>
        <begin position="88"/>
        <end position="110"/>
    </location>
</feature>
<name>A0A2T1GNY1_9CYAN</name>
<keyword evidence="3" id="KW-1185">Reference proteome</keyword>
<dbReference type="Proteomes" id="UP000238937">
    <property type="component" value="Unassembled WGS sequence"/>
</dbReference>
<reference evidence="2 3" key="1">
    <citation type="submission" date="2018-03" db="EMBL/GenBank/DDBJ databases">
        <title>The ancient ancestry and fast evolution of plastids.</title>
        <authorList>
            <person name="Moore K.R."/>
            <person name="Magnabosco C."/>
            <person name="Momper L."/>
            <person name="Gold D.A."/>
            <person name="Bosak T."/>
            <person name="Fournier G.P."/>
        </authorList>
    </citation>
    <scope>NUCLEOTIDE SEQUENCE [LARGE SCALE GENOMIC DNA]</scope>
    <source>
        <strain evidence="2 3">CCALA 037</strain>
    </source>
</reference>
<evidence type="ECO:0000313" key="3">
    <source>
        <dbReference type="Proteomes" id="UP000238937"/>
    </source>
</evidence>
<protein>
    <submittedName>
        <fullName evidence="2">Uncharacterized protein</fullName>
    </submittedName>
</protein>
<keyword evidence="1" id="KW-1133">Transmembrane helix</keyword>
<feature type="transmembrane region" description="Helical" evidence="1">
    <location>
        <begin position="63"/>
        <end position="82"/>
    </location>
</feature>
<proteinExistence type="predicted"/>